<dbReference type="PANTHER" id="PTHR13832">
    <property type="entry name" value="PROTEIN PHOSPHATASE 2C"/>
    <property type="match status" value="1"/>
</dbReference>
<dbReference type="AlphaFoldDB" id="A0A3A3GLG0"/>
<gene>
    <name evidence="2" type="ORF">DQX05_03590</name>
</gene>
<dbReference type="EMBL" id="QYZD01000002">
    <property type="protein sequence ID" value="RJG25993.1"/>
    <property type="molecule type" value="Genomic_DNA"/>
</dbReference>
<accession>A0A3A3GLG0</accession>
<organism evidence="2 3">
    <name type="scientific">Paenibacillus thiaminolyticus</name>
    <name type="common">Bacillus thiaminolyticus</name>
    <dbReference type="NCBI Taxonomy" id="49283"/>
    <lineage>
        <taxon>Bacteria</taxon>
        <taxon>Bacillati</taxon>
        <taxon>Bacillota</taxon>
        <taxon>Bacilli</taxon>
        <taxon>Bacillales</taxon>
        <taxon>Paenibacillaceae</taxon>
        <taxon>Paenibacillus</taxon>
    </lineage>
</organism>
<comment type="caution">
    <text evidence="2">The sequence shown here is derived from an EMBL/GenBank/DDBJ whole genome shotgun (WGS) entry which is preliminary data.</text>
</comment>
<name>A0A3A3GLG0_PANTH</name>
<dbReference type="InterPro" id="IPR001932">
    <property type="entry name" value="PPM-type_phosphatase-like_dom"/>
</dbReference>
<dbReference type="InterPro" id="IPR036457">
    <property type="entry name" value="PPM-type-like_dom_sf"/>
</dbReference>
<feature type="domain" description="PPM-type phosphatase" evidence="1">
    <location>
        <begin position="2"/>
        <end position="245"/>
    </location>
</feature>
<dbReference type="Pfam" id="PF13672">
    <property type="entry name" value="PP2C_2"/>
    <property type="match status" value="1"/>
</dbReference>
<proteinExistence type="predicted"/>
<dbReference type="GO" id="GO:0004722">
    <property type="term" value="F:protein serine/threonine phosphatase activity"/>
    <property type="evidence" value="ECO:0007669"/>
    <property type="project" value="InterPro"/>
</dbReference>
<dbReference type="SMART" id="SM00331">
    <property type="entry name" value="PP2C_SIG"/>
    <property type="match status" value="1"/>
</dbReference>
<dbReference type="Proteomes" id="UP000266177">
    <property type="component" value="Unassembled WGS sequence"/>
</dbReference>
<dbReference type="OrthoDB" id="9801841at2"/>
<dbReference type="Gene3D" id="3.60.40.10">
    <property type="entry name" value="PPM-type phosphatase domain"/>
    <property type="match status" value="1"/>
</dbReference>
<dbReference type="NCBIfam" id="NF033484">
    <property type="entry name" value="Stp1_PP2C_phos"/>
    <property type="match status" value="1"/>
</dbReference>
<sequence>MRAVHRSDVGRVRAVNEDRVYVSELANGYDIAVVADGMGGHQAGDIASRLAVETVVSELAALPQQLEEQQLAGALEDAILRANHTIFHIASQDEKYHHMGTTIVAVLFPSGHTSGYIGHIGDSRAYRIGRRGIVQLTEDHTLVNELVKSGQIGPEEAERHPRRNVLVRALGTDEEVKVDIIPVEYGEDDTLLLCSDGLTSMVDEDHIWSTVIDPSLPLSARADRLLSQALEAGGDDNVTVVLLEHPGAGKEE</sequence>
<dbReference type="PROSITE" id="PS51746">
    <property type="entry name" value="PPM_2"/>
    <property type="match status" value="1"/>
</dbReference>
<protein>
    <submittedName>
        <fullName evidence="2">Stp1/IreP family PP2C-type Ser/Thr phosphatase</fullName>
    </submittedName>
</protein>
<evidence type="ECO:0000259" key="1">
    <source>
        <dbReference type="PROSITE" id="PS51746"/>
    </source>
</evidence>
<dbReference type="PANTHER" id="PTHR13832:SF860">
    <property type="entry name" value="PROTEIN PHOSPHATASE PHPP"/>
    <property type="match status" value="1"/>
</dbReference>
<evidence type="ECO:0000313" key="2">
    <source>
        <dbReference type="EMBL" id="RJG25993.1"/>
    </source>
</evidence>
<dbReference type="InterPro" id="IPR015655">
    <property type="entry name" value="PP2C"/>
</dbReference>
<dbReference type="SUPFAM" id="SSF81606">
    <property type="entry name" value="PP2C-like"/>
    <property type="match status" value="1"/>
</dbReference>
<dbReference type="SMART" id="SM00332">
    <property type="entry name" value="PP2Cc"/>
    <property type="match status" value="1"/>
</dbReference>
<dbReference type="RefSeq" id="WP_119790949.1">
    <property type="nucleotide sequence ID" value="NZ_QYZD01000002.1"/>
</dbReference>
<evidence type="ECO:0000313" key="3">
    <source>
        <dbReference type="Proteomes" id="UP000266177"/>
    </source>
</evidence>
<reference evidence="2 3" key="1">
    <citation type="submission" date="2018-09" db="EMBL/GenBank/DDBJ databases">
        <title>Paenibacillus SK2017-BO5.</title>
        <authorList>
            <person name="Piskunova J.V."/>
            <person name="Dubiley S.A."/>
            <person name="Severinov K.V."/>
        </authorList>
    </citation>
    <scope>NUCLEOTIDE SEQUENCE [LARGE SCALE GENOMIC DNA]</scope>
    <source>
        <strain evidence="2 3">BO5</strain>
    </source>
</reference>
<dbReference type="CDD" id="cd00143">
    <property type="entry name" value="PP2Cc"/>
    <property type="match status" value="1"/>
</dbReference>